<comment type="subcellular location">
    <subcellularLocation>
        <location evidence="1">Cell membrane</location>
        <topology evidence="1">Peripheral membrane protein</topology>
    </subcellularLocation>
</comment>
<evidence type="ECO:0000256" key="5">
    <source>
        <dbReference type="ARBA" id="ARBA00022741"/>
    </source>
</evidence>
<dbReference type="FunFam" id="3.40.50.300:FF:000134">
    <property type="entry name" value="Iron-enterobactin ABC transporter ATP-binding protein"/>
    <property type="match status" value="1"/>
</dbReference>
<evidence type="ECO:0000256" key="7">
    <source>
        <dbReference type="ARBA" id="ARBA00023004"/>
    </source>
</evidence>
<dbReference type="eggNOG" id="COG1120">
    <property type="taxonomic scope" value="Bacteria"/>
</dbReference>
<dbReference type="Gene3D" id="3.40.50.300">
    <property type="entry name" value="P-loop containing nucleotide triphosphate hydrolases"/>
    <property type="match status" value="1"/>
</dbReference>
<keyword evidence="2" id="KW-0813">Transport</keyword>
<evidence type="ECO:0000313" key="12">
    <source>
        <dbReference type="Proteomes" id="UP000005632"/>
    </source>
</evidence>
<organism evidence="11 12">
    <name type="scientific">Sphaerochaeta pleomorpha (strain ATCC BAA-1885 / DSM 22778 / Grapes)</name>
    <dbReference type="NCBI Taxonomy" id="158190"/>
    <lineage>
        <taxon>Bacteria</taxon>
        <taxon>Pseudomonadati</taxon>
        <taxon>Spirochaetota</taxon>
        <taxon>Spirochaetia</taxon>
        <taxon>Spirochaetales</taxon>
        <taxon>Sphaerochaetaceae</taxon>
        <taxon>Sphaerochaeta</taxon>
    </lineage>
</organism>
<protein>
    <submittedName>
        <fullName evidence="11">ABC-type cobalamin/Fe3+-siderophore transport system, ATPase component</fullName>
    </submittedName>
</protein>
<feature type="domain" description="ABC transporter" evidence="10">
    <location>
        <begin position="2"/>
        <end position="236"/>
    </location>
</feature>
<dbReference type="InterPro" id="IPR003439">
    <property type="entry name" value="ABC_transporter-like_ATP-bd"/>
</dbReference>
<evidence type="ECO:0000256" key="1">
    <source>
        <dbReference type="ARBA" id="ARBA00004202"/>
    </source>
</evidence>
<keyword evidence="8" id="KW-0406">Ion transport</keyword>
<evidence type="ECO:0000256" key="8">
    <source>
        <dbReference type="ARBA" id="ARBA00023065"/>
    </source>
</evidence>
<evidence type="ECO:0000256" key="2">
    <source>
        <dbReference type="ARBA" id="ARBA00022448"/>
    </source>
</evidence>
<keyword evidence="6" id="KW-0067">ATP-binding</keyword>
<dbReference type="HOGENOM" id="CLU_000604_1_11_12"/>
<dbReference type="PROSITE" id="PS50893">
    <property type="entry name" value="ABC_TRANSPORTER_2"/>
    <property type="match status" value="1"/>
</dbReference>
<evidence type="ECO:0000256" key="6">
    <source>
        <dbReference type="ARBA" id="ARBA00022840"/>
    </source>
</evidence>
<reference evidence="11 12" key="1">
    <citation type="submission" date="2011-11" db="EMBL/GenBank/DDBJ databases">
        <title>Complete sequence of Spirochaeta sp. grapes.</title>
        <authorList>
            <consortium name="US DOE Joint Genome Institute"/>
            <person name="Lucas S."/>
            <person name="Han J."/>
            <person name="Lapidus A."/>
            <person name="Cheng J.-F."/>
            <person name="Goodwin L."/>
            <person name="Pitluck S."/>
            <person name="Peters L."/>
            <person name="Ovchinnikova G."/>
            <person name="Munk A.C."/>
            <person name="Detter J.C."/>
            <person name="Han C."/>
            <person name="Tapia R."/>
            <person name="Land M."/>
            <person name="Hauser L."/>
            <person name="Kyrpides N."/>
            <person name="Ivanova N."/>
            <person name="Pagani I."/>
            <person name="Ritalahtilisa K."/>
            <person name="Loeffler F."/>
            <person name="Woyke T."/>
        </authorList>
    </citation>
    <scope>NUCLEOTIDE SEQUENCE [LARGE SCALE GENOMIC DNA]</scope>
    <source>
        <strain evidence="12">ATCC BAA-1885 / DSM 22778 / Grapes</strain>
    </source>
</reference>
<evidence type="ECO:0000259" key="10">
    <source>
        <dbReference type="PROSITE" id="PS50893"/>
    </source>
</evidence>
<dbReference type="GO" id="GO:0016887">
    <property type="term" value="F:ATP hydrolysis activity"/>
    <property type="evidence" value="ECO:0007669"/>
    <property type="project" value="InterPro"/>
</dbReference>
<dbReference type="GO" id="GO:0005524">
    <property type="term" value="F:ATP binding"/>
    <property type="evidence" value="ECO:0007669"/>
    <property type="project" value="UniProtKB-KW"/>
</dbReference>
<evidence type="ECO:0000256" key="4">
    <source>
        <dbReference type="ARBA" id="ARBA00022496"/>
    </source>
</evidence>
<name>G8QR48_SPHPG</name>
<dbReference type="GO" id="GO:0006826">
    <property type="term" value="P:iron ion transport"/>
    <property type="evidence" value="ECO:0007669"/>
    <property type="project" value="UniProtKB-KW"/>
</dbReference>
<dbReference type="InterPro" id="IPR051535">
    <property type="entry name" value="Siderophore_ABC-ATPase"/>
</dbReference>
<dbReference type="SMART" id="SM00382">
    <property type="entry name" value="AAA"/>
    <property type="match status" value="1"/>
</dbReference>
<evidence type="ECO:0000256" key="9">
    <source>
        <dbReference type="ARBA" id="ARBA00023136"/>
    </source>
</evidence>
<dbReference type="PANTHER" id="PTHR42771">
    <property type="entry name" value="IRON(3+)-HYDROXAMATE IMPORT ATP-BINDING PROTEIN FHUC"/>
    <property type="match status" value="1"/>
</dbReference>
<dbReference type="EMBL" id="CP003155">
    <property type="protein sequence ID" value="AEV30983.1"/>
    <property type="molecule type" value="Genomic_DNA"/>
</dbReference>
<dbReference type="SUPFAM" id="SSF52540">
    <property type="entry name" value="P-loop containing nucleoside triphosphate hydrolases"/>
    <property type="match status" value="1"/>
</dbReference>
<keyword evidence="5" id="KW-0547">Nucleotide-binding</keyword>
<dbReference type="Pfam" id="PF00005">
    <property type="entry name" value="ABC_tran"/>
    <property type="match status" value="1"/>
</dbReference>
<dbReference type="Proteomes" id="UP000005632">
    <property type="component" value="Chromosome"/>
</dbReference>
<keyword evidence="12" id="KW-1185">Reference proteome</keyword>
<dbReference type="AlphaFoldDB" id="G8QR48"/>
<dbReference type="InterPro" id="IPR003593">
    <property type="entry name" value="AAA+_ATPase"/>
</dbReference>
<dbReference type="CDD" id="cd03214">
    <property type="entry name" value="ABC_Iron-Siderophores_B12_Hemin"/>
    <property type="match status" value="1"/>
</dbReference>
<gene>
    <name evidence="11" type="ordered locus">SpiGrapes_3239</name>
</gene>
<evidence type="ECO:0000256" key="3">
    <source>
        <dbReference type="ARBA" id="ARBA00022475"/>
    </source>
</evidence>
<sequence length="251" mass="28222">MLSLESIYTSYGQKQILENLSIGFPKASFVAIIGKNGCGKSTLVKTACALVKPTKGKVLLDGKERKAYGEKPWAQKVSMLSQMQSNPSLSVETLVMHGRFPYQHFSRNPSERDWHIVQKAIQRMDLEKLRYKNLQSLSGGERQKAYLAMVLAQDTDYVFLDEPTTFLDLGFQREIICLMQELRDEGKGVVAVLHDINSALLYCDAICLMENGKILSYDSPGHTEQSALISKAFSVQTEKVQGKNGYTYLFF</sequence>
<dbReference type="RefSeq" id="WP_014271822.1">
    <property type="nucleotide sequence ID" value="NC_016633.1"/>
</dbReference>
<dbReference type="InterPro" id="IPR027417">
    <property type="entry name" value="P-loop_NTPase"/>
</dbReference>
<keyword evidence="7" id="KW-0408">Iron</keyword>
<evidence type="ECO:0000313" key="11">
    <source>
        <dbReference type="EMBL" id="AEV30983.1"/>
    </source>
</evidence>
<keyword evidence="3" id="KW-1003">Cell membrane</keyword>
<dbReference type="PANTHER" id="PTHR42771:SF3">
    <property type="entry name" value="PETROBACTIN IMPORT ATP-BINDING PROTEIN YCLP"/>
    <property type="match status" value="1"/>
</dbReference>
<keyword evidence="4" id="KW-0410">Iron transport</keyword>
<dbReference type="KEGG" id="sgp:SpiGrapes_3239"/>
<accession>G8QR48</accession>
<dbReference type="STRING" id="158190.SpiGrapes_3239"/>
<keyword evidence="9" id="KW-0472">Membrane</keyword>
<dbReference type="GO" id="GO:0005886">
    <property type="term" value="C:plasma membrane"/>
    <property type="evidence" value="ECO:0007669"/>
    <property type="project" value="UniProtKB-SubCell"/>
</dbReference>
<proteinExistence type="predicted"/>